<organism evidence="3 4">
    <name type="scientific">Cylindrobasidium torrendii FP15055 ss-10</name>
    <dbReference type="NCBI Taxonomy" id="1314674"/>
    <lineage>
        <taxon>Eukaryota</taxon>
        <taxon>Fungi</taxon>
        <taxon>Dikarya</taxon>
        <taxon>Basidiomycota</taxon>
        <taxon>Agaricomycotina</taxon>
        <taxon>Agaricomycetes</taxon>
        <taxon>Agaricomycetidae</taxon>
        <taxon>Agaricales</taxon>
        <taxon>Marasmiineae</taxon>
        <taxon>Physalacriaceae</taxon>
        <taxon>Cylindrobasidium</taxon>
    </lineage>
</organism>
<keyword evidence="2" id="KW-0732">Signal</keyword>
<gene>
    <name evidence="3" type="ORF">CYLTODRAFT_441399</name>
</gene>
<proteinExistence type="predicted"/>
<dbReference type="Proteomes" id="UP000054007">
    <property type="component" value="Unassembled WGS sequence"/>
</dbReference>
<keyword evidence="1" id="KW-0812">Transmembrane</keyword>
<dbReference type="OrthoDB" id="2575973at2759"/>
<evidence type="ECO:0000256" key="2">
    <source>
        <dbReference type="SAM" id="SignalP"/>
    </source>
</evidence>
<keyword evidence="1" id="KW-0472">Membrane</keyword>
<evidence type="ECO:0000256" key="1">
    <source>
        <dbReference type="SAM" id="Phobius"/>
    </source>
</evidence>
<dbReference type="AlphaFoldDB" id="A0A0D7BL89"/>
<accession>A0A0D7BL89</accession>
<feature type="signal peptide" evidence="2">
    <location>
        <begin position="1"/>
        <end position="23"/>
    </location>
</feature>
<name>A0A0D7BL89_9AGAR</name>
<sequence length="187" mass="19560">MHASSIFFTLYALLGFATTSVFAIPTVQSGAVAARSNADIKATLDTLQTTTSSIIPQIDSAVASGHTDEETYAPLLENLNAALTTAKDSLSGLSARAIVSRQSQDEIAQQTAAIVESINKSVDHIPGGHGHGHTGVLVGALTHLLYDLLWNLEHLLPGIVATLVFLLKDVVGVVVALLLTLLGILTK</sequence>
<reference evidence="3 4" key="1">
    <citation type="journal article" date="2015" name="Fungal Genet. Biol.">
        <title>Evolution of novel wood decay mechanisms in Agaricales revealed by the genome sequences of Fistulina hepatica and Cylindrobasidium torrendii.</title>
        <authorList>
            <person name="Floudas D."/>
            <person name="Held B.W."/>
            <person name="Riley R."/>
            <person name="Nagy L.G."/>
            <person name="Koehler G."/>
            <person name="Ransdell A.S."/>
            <person name="Younus H."/>
            <person name="Chow J."/>
            <person name="Chiniquy J."/>
            <person name="Lipzen A."/>
            <person name="Tritt A."/>
            <person name="Sun H."/>
            <person name="Haridas S."/>
            <person name="LaButti K."/>
            <person name="Ohm R.A."/>
            <person name="Kues U."/>
            <person name="Blanchette R.A."/>
            <person name="Grigoriev I.V."/>
            <person name="Minto R.E."/>
            <person name="Hibbett D.S."/>
        </authorList>
    </citation>
    <scope>NUCLEOTIDE SEQUENCE [LARGE SCALE GENOMIC DNA]</scope>
    <source>
        <strain evidence="3 4">FP15055 ss-10</strain>
    </source>
</reference>
<evidence type="ECO:0000313" key="3">
    <source>
        <dbReference type="EMBL" id="KIY71318.1"/>
    </source>
</evidence>
<protein>
    <submittedName>
        <fullName evidence="3">Uncharacterized protein</fullName>
    </submittedName>
</protein>
<keyword evidence="1" id="KW-1133">Transmembrane helix</keyword>
<dbReference type="EMBL" id="KN880456">
    <property type="protein sequence ID" value="KIY71318.1"/>
    <property type="molecule type" value="Genomic_DNA"/>
</dbReference>
<keyword evidence="4" id="KW-1185">Reference proteome</keyword>
<evidence type="ECO:0000313" key="4">
    <source>
        <dbReference type="Proteomes" id="UP000054007"/>
    </source>
</evidence>
<feature type="transmembrane region" description="Helical" evidence="1">
    <location>
        <begin position="155"/>
        <end position="185"/>
    </location>
</feature>
<feature type="chain" id="PRO_5002317097" evidence="2">
    <location>
        <begin position="24"/>
        <end position="187"/>
    </location>
</feature>